<accession>A0A0G0QW23</accession>
<dbReference type="AlphaFoldDB" id="A0A0G0QW23"/>
<evidence type="ECO:0000313" key="2">
    <source>
        <dbReference type="Proteomes" id="UP000034799"/>
    </source>
</evidence>
<gene>
    <name evidence="1" type="ORF">UT34_C0002G0344</name>
</gene>
<dbReference type="STRING" id="1619100.UT34_C0002G0344"/>
<protein>
    <submittedName>
        <fullName evidence="1">Uncharacterized protein</fullName>
    </submittedName>
</protein>
<sequence>MSEYAFTTPQCHIEAYIKEIPPNYPIAQWAIDIGIFNPETDAWLVSITVGNVTNAINLRKSGIGSKVLDDFESTYSDSHFRKPYDAFKKIFHKKNIIN</sequence>
<comment type="caution">
    <text evidence="1">The sequence shown here is derived from an EMBL/GenBank/DDBJ whole genome shotgun (WGS) entry which is preliminary data.</text>
</comment>
<evidence type="ECO:0000313" key="1">
    <source>
        <dbReference type="EMBL" id="KKR05837.1"/>
    </source>
</evidence>
<dbReference type="Proteomes" id="UP000034799">
    <property type="component" value="Unassembled WGS sequence"/>
</dbReference>
<name>A0A0G0QW23_9BACT</name>
<proteinExistence type="predicted"/>
<dbReference type="EMBL" id="LBWK01000002">
    <property type="protein sequence ID" value="KKR05837.1"/>
    <property type="molecule type" value="Genomic_DNA"/>
</dbReference>
<reference evidence="1 2" key="1">
    <citation type="journal article" date="2015" name="Nature">
        <title>rRNA introns, odd ribosomes, and small enigmatic genomes across a large radiation of phyla.</title>
        <authorList>
            <person name="Brown C.T."/>
            <person name="Hug L.A."/>
            <person name="Thomas B.C."/>
            <person name="Sharon I."/>
            <person name="Castelle C.J."/>
            <person name="Singh A."/>
            <person name="Wilkins M.J."/>
            <person name="Williams K.H."/>
            <person name="Banfield J.F."/>
        </authorList>
    </citation>
    <scope>NUCLEOTIDE SEQUENCE [LARGE SCALE GENOMIC DNA]</scope>
</reference>
<organism evidence="1 2">
    <name type="scientific">candidate division WS6 bacterium GW2011_GWF2_39_15</name>
    <dbReference type="NCBI Taxonomy" id="1619100"/>
    <lineage>
        <taxon>Bacteria</taxon>
        <taxon>Candidatus Dojkabacteria</taxon>
    </lineage>
</organism>